<dbReference type="InterPro" id="IPR018470">
    <property type="entry name" value="Metal-bd_Tp34-typ"/>
</dbReference>
<reference evidence="5" key="1">
    <citation type="submission" date="2017-02" db="EMBL/GenBank/DDBJ databases">
        <authorList>
            <person name="Varghese N."/>
            <person name="Submissions S."/>
        </authorList>
    </citation>
    <scope>NUCLEOTIDE SEQUENCE [LARGE SCALE GENOMIC DNA]</scope>
    <source>
        <strain evidence="5">ATCC BAA-73</strain>
    </source>
</reference>
<dbReference type="OrthoDB" id="1495621at2"/>
<accession>A0A1T4L2S8</accession>
<keyword evidence="5" id="KW-1185">Reference proteome</keyword>
<feature type="signal peptide" evidence="3">
    <location>
        <begin position="1"/>
        <end position="28"/>
    </location>
</feature>
<dbReference type="STRING" id="142842.SAMN02745118_01014"/>
<sequence>MNLVKKKVLITTMMMVFLLTGMATNAYAFTEYPIGEEKIIKQMKIAAVYFQSVPMEPEAKAGVSENKSDIHIEADIHAVMNNPYGFGFGAWVPNLTVDYKLENLDTGKVQEGSFMPMVASDGPHYGSNIKMMGIGNYKLTYIIHSPAKQDFLQHVDKTTGVKKRFWKKPIKVSWKFTYTGNI</sequence>
<gene>
    <name evidence="4" type="ORF">SAMN02745118_01014</name>
</gene>
<proteinExistence type="inferred from homology"/>
<organism evidence="4 5">
    <name type="scientific">Selenihalanaerobacter shriftii</name>
    <dbReference type="NCBI Taxonomy" id="142842"/>
    <lineage>
        <taxon>Bacteria</taxon>
        <taxon>Bacillati</taxon>
        <taxon>Bacillota</taxon>
        <taxon>Clostridia</taxon>
        <taxon>Halanaerobiales</taxon>
        <taxon>Halobacteroidaceae</taxon>
        <taxon>Selenihalanaerobacter</taxon>
    </lineage>
</organism>
<evidence type="ECO:0000313" key="4">
    <source>
        <dbReference type="EMBL" id="SJZ49052.1"/>
    </source>
</evidence>
<dbReference type="RefSeq" id="WP_078809509.1">
    <property type="nucleotide sequence ID" value="NZ_FUWM01000007.1"/>
</dbReference>
<dbReference type="PIRSF" id="PIRSF017018">
    <property type="entry name" value="Tp34"/>
    <property type="match status" value="1"/>
</dbReference>
<dbReference type="Gene3D" id="2.60.40.2480">
    <property type="entry name" value="Periplasmic metal-binding protein Tp34-type"/>
    <property type="match status" value="1"/>
</dbReference>
<dbReference type="EMBL" id="FUWM01000007">
    <property type="protein sequence ID" value="SJZ49052.1"/>
    <property type="molecule type" value="Genomic_DNA"/>
</dbReference>
<dbReference type="InterPro" id="IPR038482">
    <property type="entry name" value="Tp34-type_sf"/>
</dbReference>
<evidence type="ECO:0008006" key="6">
    <source>
        <dbReference type="Google" id="ProtNLM"/>
    </source>
</evidence>
<evidence type="ECO:0000256" key="2">
    <source>
        <dbReference type="ARBA" id="ARBA00022729"/>
    </source>
</evidence>
<feature type="chain" id="PRO_5010578134" description="Iron transporter" evidence="3">
    <location>
        <begin position="29"/>
        <end position="182"/>
    </location>
</feature>
<dbReference type="Proteomes" id="UP000190625">
    <property type="component" value="Unassembled WGS sequence"/>
</dbReference>
<evidence type="ECO:0000313" key="5">
    <source>
        <dbReference type="Proteomes" id="UP000190625"/>
    </source>
</evidence>
<evidence type="ECO:0000256" key="3">
    <source>
        <dbReference type="SAM" id="SignalP"/>
    </source>
</evidence>
<dbReference type="Pfam" id="PF10634">
    <property type="entry name" value="Iron_transport"/>
    <property type="match status" value="1"/>
</dbReference>
<dbReference type="AlphaFoldDB" id="A0A1T4L2S8"/>
<evidence type="ECO:0000256" key="1">
    <source>
        <dbReference type="ARBA" id="ARBA00010013"/>
    </source>
</evidence>
<name>A0A1T4L2S8_9FIRM</name>
<protein>
    <recommendedName>
        <fullName evidence="6">Iron transporter</fullName>
    </recommendedName>
</protein>
<comment type="similarity">
    <text evidence="1">Belongs to the UPF0423 family.</text>
</comment>
<keyword evidence="2 3" id="KW-0732">Signal</keyword>